<comment type="caution">
    <text evidence="1">The sequence shown here is derived from an EMBL/GenBank/DDBJ whole genome shotgun (WGS) entry which is preliminary data.</text>
</comment>
<protein>
    <submittedName>
        <fullName evidence="1">Uncharacterized protein</fullName>
    </submittedName>
</protein>
<evidence type="ECO:0000313" key="2">
    <source>
        <dbReference type="Proteomes" id="UP001292079"/>
    </source>
</evidence>
<organism evidence="1 2">
    <name type="scientific">Schistosoma mekongi</name>
    <name type="common">Parasitic worm</name>
    <dbReference type="NCBI Taxonomy" id="38744"/>
    <lineage>
        <taxon>Eukaryota</taxon>
        <taxon>Metazoa</taxon>
        <taxon>Spiralia</taxon>
        <taxon>Lophotrochozoa</taxon>
        <taxon>Platyhelminthes</taxon>
        <taxon>Trematoda</taxon>
        <taxon>Digenea</taxon>
        <taxon>Strigeidida</taxon>
        <taxon>Schistosomatoidea</taxon>
        <taxon>Schistosomatidae</taxon>
        <taxon>Schistosoma</taxon>
    </lineage>
</organism>
<dbReference type="EMBL" id="JALJAT010000003">
    <property type="protein sequence ID" value="KAK4471592.1"/>
    <property type="molecule type" value="Genomic_DNA"/>
</dbReference>
<reference evidence="1" key="1">
    <citation type="submission" date="2022-04" db="EMBL/GenBank/DDBJ databases">
        <authorList>
            <person name="Xu L."/>
            <person name="Lv Z."/>
        </authorList>
    </citation>
    <scope>NUCLEOTIDE SEQUENCE</scope>
    <source>
        <strain evidence="1">LV_2022a</strain>
    </source>
</reference>
<reference evidence="1" key="2">
    <citation type="journal article" date="2023" name="Infect Dis Poverty">
        <title>Chromosome-scale genome of the human blood fluke Schistosoma mekongi and its implications for public health.</title>
        <authorList>
            <person name="Zhou M."/>
            <person name="Xu L."/>
            <person name="Xu D."/>
            <person name="Chen W."/>
            <person name="Khan J."/>
            <person name="Hu Y."/>
            <person name="Huang H."/>
            <person name="Wei H."/>
            <person name="Zhang Y."/>
            <person name="Chusongsang P."/>
            <person name="Tanasarnprasert K."/>
            <person name="Hu X."/>
            <person name="Limpanont Y."/>
            <person name="Lv Z."/>
        </authorList>
    </citation>
    <scope>NUCLEOTIDE SEQUENCE</scope>
    <source>
        <strain evidence="1">LV_2022a</strain>
    </source>
</reference>
<keyword evidence="2" id="KW-1185">Reference proteome</keyword>
<name>A0AAE1ZE20_SCHME</name>
<feature type="non-terminal residue" evidence="1">
    <location>
        <position position="54"/>
    </location>
</feature>
<proteinExistence type="predicted"/>
<dbReference type="AlphaFoldDB" id="A0AAE1ZE20"/>
<dbReference type="Proteomes" id="UP001292079">
    <property type="component" value="Unassembled WGS sequence"/>
</dbReference>
<accession>A0AAE1ZE20</accession>
<evidence type="ECO:0000313" key="1">
    <source>
        <dbReference type="EMBL" id="KAK4471592.1"/>
    </source>
</evidence>
<sequence>MYSCDDDKQLCGVHAETFKEGGHFPMQYILQSQRLERYLTSFVTISYGANIIAC</sequence>
<gene>
    <name evidence="1" type="ORF">MN116_005005</name>
</gene>